<proteinExistence type="predicted"/>
<feature type="domain" description="DUF4365" evidence="1">
    <location>
        <begin position="21"/>
        <end position="153"/>
    </location>
</feature>
<dbReference type="RefSeq" id="WP_344087114.1">
    <property type="nucleotide sequence ID" value="NZ_BAAAPO010000045.1"/>
</dbReference>
<organism evidence="2 3">
    <name type="scientific">Nostocoides veronense</name>
    <dbReference type="NCBI Taxonomy" id="330836"/>
    <lineage>
        <taxon>Bacteria</taxon>
        <taxon>Bacillati</taxon>
        <taxon>Actinomycetota</taxon>
        <taxon>Actinomycetes</taxon>
        <taxon>Micrococcales</taxon>
        <taxon>Intrasporangiaceae</taxon>
        <taxon>Nostocoides</taxon>
    </lineage>
</organism>
<evidence type="ECO:0000313" key="2">
    <source>
        <dbReference type="EMBL" id="GAA1803971.1"/>
    </source>
</evidence>
<gene>
    <name evidence="2" type="ORF">GCM10009811_29490</name>
</gene>
<sequence>MPAVSPPPSLGDIASADRIGRIGTYYVRSLAAQAGIRNEETSPGEDYGAVDLTVHLTKSPVTVQVKTGTSQRRNNDGTYSVRVKAEWCAKWSNQALPVYLVLVVLSRKDFASMVTQAERSATWHAHAYWTQVNDARPGTVRVPVQNRLHLDTFRVWDDQVRRVFTGGAA</sequence>
<dbReference type="EMBL" id="BAAAPO010000045">
    <property type="protein sequence ID" value="GAA1803971.1"/>
    <property type="molecule type" value="Genomic_DNA"/>
</dbReference>
<dbReference type="Pfam" id="PF14280">
    <property type="entry name" value="DUF4365"/>
    <property type="match status" value="1"/>
</dbReference>
<comment type="caution">
    <text evidence="2">The sequence shown here is derived from an EMBL/GenBank/DDBJ whole genome shotgun (WGS) entry which is preliminary data.</text>
</comment>
<dbReference type="Proteomes" id="UP001499938">
    <property type="component" value="Unassembled WGS sequence"/>
</dbReference>
<dbReference type="InterPro" id="IPR025375">
    <property type="entry name" value="DUF4365"/>
</dbReference>
<evidence type="ECO:0000259" key="1">
    <source>
        <dbReference type="Pfam" id="PF14280"/>
    </source>
</evidence>
<accession>A0ABN2LZ54</accession>
<name>A0ABN2LZ54_9MICO</name>
<keyword evidence="3" id="KW-1185">Reference proteome</keyword>
<protein>
    <recommendedName>
        <fullName evidence="1">DUF4365 domain-containing protein</fullName>
    </recommendedName>
</protein>
<reference evidence="2 3" key="1">
    <citation type="journal article" date="2019" name="Int. J. Syst. Evol. Microbiol.">
        <title>The Global Catalogue of Microorganisms (GCM) 10K type strain sequencing project: providing services to taxonomists for standard genome sequencing and annotation.</title>
        <authorList>
            <consortium name="The Broad Institute Genomics Platform"/>
            <consortium name="The Broad Institute Genome Sequencing Center for Infectious Disease"/>
            <person name="Wu L."/>
            <person name="Ma J."/>
        </authorList>
    </citation>
    <scope>NUCLEOTIDE SEQUENCE [LARGE SCALE GENOMIC DNA]</scope>
    <source>
        <strain evidence="2 3">JCM 15592</strain>
    </source>
</reference>
<evidence type="ECO:0000313" key="3">
    <source>
        <dbReference type="Proteomes" id="UP001499938"/>
    </source>
</evidence>